<proteinExistence type="predicted"/>
<accession>A0ABT3GMY1</accession>
<feature type="compositionally biased region" description="Basic and acidic residues" evidence="1">
    <location>
        <begin position="97"/>
        <end position="107"/>
    </location>
</feature>
<feature type="region of interest" description="Disordered" evidence="1">
    <location>
        <begin position="85"/>
        <end position="107"/>
    </location>
</feature>
<name>A0ABT3GMY1_9BACT</name>
<dbReference type="RefSeq" id="WP_264488970.1">
    <property type="nucleotide sequence ID" value="NZ_JAPDDT010000010.1"/>
</dbReference>
<evidence type="ECO:0000313" key="2">
    <source>
        <dbReference type="EMBL" id="MCW1924861.1"/>
    </source>
</evidence>
<gene>
    <name evidence="2" type="ORF">OKA05_20025</name>
</gene>
<dbReference type="Proteomes" id="UP001320876">
    <property type="component" value="Unassembled WGS sequence"/>
</dbReference>
<dbReference type="EMBL" id="JAPDDT010000010">
    <property type="protein sequence ID" value="MCW1924861.1"/>
    <property type="molecule type" value="Genomic_DNA"/>
</dbReference>
<organism evidence="2 3">
    <name type="scientific">Luteolibacter arcticus</name>
    <dbReference type="NCBI Taxonomy" id="1581411"/>
    <lineage>
        <taxon>Bacteria</taxon>
        <taxon>Pseudomonadati</taxon>
        <taxon>Verrucomicrobiota</taxon>
        <taxon>Verrucomicrobiia</taxon>
        <taxon>Verrucomicrobiales</taxon>
        <taxon>Verrucomicrobiaceae</taxon>
        <taxon>Luteolibacter</taxon>
    </lineage>
</organism>
<evidence type="ECO:0000256" key="1">
    <source>
        <dbReference type="SAM" id="MobiDB-lite"/>
    </source>
</evidence>
<protein>
    <submittedName>
        <fullName evidence="2">Uncharacterized protein</fullName>
    </submittedName>
</protein>
<keyword evidence="3" id="KW-1185">Reference proteome</keyword>
<comment type="caution">
    <text evidence="2">The sequence shown here is derived from an EMBL/GenBank/DDBJ whole genome shotgun (WGS) entry which is preliminary data.</text>
</comment>
<reference evidence="2 3" key="1">
    <citation type="submission" date="2022-10" db="EMBL/GenBank/DDBJ databases">
        <title>Luteolibacter arcticus strain CCTCC AB 2014275, whole genome shotgun sequencing project.</title>
        <authorList>
            <person name="Zhao G."/>
            <person name="Shen L."/>
        </authorList>
    </citation>
    <scope>NUCLEOTIDE SEQUENCE [LARGE SCALE GENOMIC DNA]</scope>
    <source>
        <strain evidence="2 3">CCTCC AB 2014275</strain>
    </source>
</reference>
<sequence>MSKKIVDVRGIPAGLMVQESGAMFVIPKMGYVITAEAYNKAVWNNFGAGLGATLSGEGERGTTFSFESATGPSVVSCRPAHWETRWDDGTPYVPQGEAKEVPESSLE</sequence>
<evidence type="ECO:0000313" key="3">
    <source>
        <dbReference type="Proteomes" id="UP001320876"/>
    </source>
</evidence>